<gene>
    <name evidence="1" type="ORF">MICAC_6320001</name>
</gene>
<accession>I4GAR4</accession>
<proteinExistence type="predicted"/>
<organism evidence="1 2">
    <name type="scientific">Microcystis aeruginosa PCC 9443</name>
    <dbReference type="NCBI Taxonomy" id="1160281"/>
    <lineage>
        <taxon>Bacteria</taxon>
        <taxon>Bacillati</taxon>
        <taxon>Cyanobacteriota</taxon>
        <taxon>Cyanophyceae</taxon>
        <taxon>Oscillatoriophycideae</taxon>
        <taxon>Chroococcales</taxon>
        <taxon>Microcystaceae</taxon>
        <taxon>Microcystis</taxon>
    </lineage>
</organism>
<dbReference type="EMBL" id="CAIJ01000593">
    <property type="protein sequence ID" value="CCI05025.1"/>
    <property type="molecule type" value="Genomic_DNA"/>
</dbReference>
<dbReference type="HOGENOM" id="CLU_2585727_0_0_3"/>
<sequence length="80" mass="9278">MAYHYYRITTARIIQQRNLTDTEQDRVWRLLLERGGWLYLFRALPQDAPKTEHPVLLGVAKSSAGRQLLILSPEPVKSTE</sequence>
<evidence type="ECO:0000313" key="2">
    <source>
        <dbReference type="Proteomes" id="UP000003480"/>
    </source>
</evidence>
<dbReference type="Proteomes" id="UP000003480">
    <property type="component" value="Unassembled WGS sequence"/>
</dbReference>
<dbReference type="RefSeq" id="WP_002772224.1">
    <property type="nucleotide sequence ID" value="NZ_HE973017.1"/>
</dbReference>
<comment type="caution">
    <text evidence="1">The sequence shown here is derived from an EMBL/GenBank/DDBJ whole genome shotgun (WGS) entry which is preliminary data.</text>
</comment>
<protein>
    <submittedName>
        <fullName evidence="1">Uncharacterized protein</fullName>
    </submittedName>
</protein>
<reference evidence="1 2" key="1">
    <citation type="submission" date="2012-04" db="EMBL/GenBank/DDBJ databases">
        <authorList>
            <person name="Genoscope - CEA"/>
        </authorList>
    </citation>
    <scope>NUCLEOTIDE SEQUENCE [LARGE SCALE GENOMIC DNA]</scope>
    <source>
        <strain evidence="1 2">9443</strain>
    </source>
</reference>
<dbReference type="AlphaFoldDB" id="I4GAR4"/>
<name>I4GAR4_MICAE</name>
<evidence type="ECO:0000313" key="1">
    <source>
        <dbReference type="EMBL" id="CCI05025.1"/>
    </source>
</evidence>